<keyword evidence="4" id="KW-1185">Reference proteome</keyword>
<reference evidence="3" key="1">
    <citation type="submission" date="2020-08" db="EMBL/GenBank/DDBJ databases">
        <title>Multicomponent nature underlies the extraordinary mechanical properties of spider dragline silk.</title>
        <authorList>
            <person name="Kono N."/>
            <person name="Nakamura H."/>
            <person name="Mori M."/>
            <person name="Yoshida Y."/>
            <person name="Ohtoshi R."/>
            <person name="Malay A.D."/>
            <person name="Moran D.A.P."/>
            <person name="Tomita M."/>
            <person name="Numata K."/>
            <person name="Arakawa K."/>
        </authorList>
    </citation>
    <scope>NUCLEOTIDE SEQUENCE</scope>
</reference>
<dbReference type="InterPro" id="IPR052728">
    <property type="entry name" value="O2_lipid_transport_reg"/>
</dbReference>
<accession>A0A8X6QRV2</accession>
<proteinExistence type="predicted"/>
<keyword evidence="2" id="KW-1133">Transmembrane helix</keyword>
<evidence type="ECO:0000313" key="4">
    <source>
        <dbReference type="Proteomes" id="UP000887013"/>
    </source>
</evidence>
<keyword evidence="2" id="KW-0472">Membrane</keyword>
<name>A0A8X6QRV2_NEPPI</name>
<dbReference type="EMBL" id="BMAW01034641">
    <property type="protein sequence ID" value="GFU36088.1"/>
    <property type="molecule type" value="Genomic_DNA"/>
</dbReference>
<feature type="transmembrane region" description="Helical" evidence="2">
    <location>
        <begin position="44"/>
        <end position="65"/>
    </location>
</feature>
<evidence type="ECO:0000313" key="3">
    <source>
        <dbReference type="EMBL" id="GFU36088.1"/>
    </source>
</evidence>
<keyword evidence="2" id="KW-0812">Transmembrane</keyword>
<gene>
    <name evidence="3" type="primary">nrf-6_59</name>
    <name evidence="3" type="ORF">NPIL_184371</name>
</gene>
<comment type="caution">
    <text evidence="3">The sequence shown here is derived from an EMBL/GenBank/DDBJ whole genome shotgun (WGS) entry which is preliminary data.</text>
</comment>
<dbReference type="OrthoDB" id="118951at2759"/>
<evidence type="ECO:0000256" key="1">
    <source>
        <dbReference type="SAM" id="MobiDB-lite"/>
    </source>
</evidence>
<organism evidence="3 4">
    <name type="scientific">Nephila pilipes</name>
    <name type="common">Giant wood spider</name>
    <name type="synonym">Nephila maculata</name>
    <dbReference type="NCBI Taxonomy" id="299642"/>
    <lineage>
        <taxon>Eukaryota</taxon>
        <taxon>Metazoa</taxon>
        <taxon>Ecdysozoa</taxon>
        <taxon>Arthropoda</taxon>
        <taxon>Chelicerata</taxon>
        <taxon>Arachnida</taxon>
        <taxon>Araneae</taxon>
        <taxon>Araneomorphae</taxon>
        <taxon>Entelegynae</taxon>
        <taxon>Araneoidea</taxon>
        <taxon>Nephilidae</taxon>
        <taxon>Nephila</taxon>
    </lineage>
</organism>
<dbReference type="PROSITE" id="PS51257">
    <property type="entry name" value="PROKAR_LIPOPROTEIN"/>
    <property type="match status" value="1"/>
</dbReference>
<dbReference type="PANTHER" id="PTHR11161:SF0">
    <property type="entry name" value="O-ACYLTRANSFERASE LIKE PROTEIN"/>
    <property type="match status" value="1"/>
</dbReference>
<sequence length="168" mass="19277">MPKELAIFYAAVHRPAWAMALGWIVYACSTGQGGVINSLFTFKAFIPLERLCYLAYMLHIPLMYYQGGVQRERMYMGHFNQIMCFLSYTVMSFALAFVCYLLFQAPFAAIEGLIFCKNHGNIWGANPMTVSQETLKNNDEETESNDEENKLSIKSKVLVSRHEETERF</sequence>
<protein>
    <submittedName>
        <fullName evidence="3">Nose resistant to fluoxetine protein 6</fullName>
    </submittedName>
</protein>
<dbReference type="PANTHER" id="PTHR11161">
    <property type="entry name" value="O-ACYLTRANSFERASE"/>
    <property type="match status" value="1"/>
</dbReference>
<dbReference type="AlphaFoldDB" id="A0A8X6QRV2"/>
<feature type="transmembrane region" description="Helical" evidence="2">
    <location>
        <begin position="85"/>
        <end position="103"/>
    </location>
</feature>
<feature type="region of interest" description="Disordered" evidence="1">
    <location>
        <begin position="135"/>
        <end position="168"/>
    </location>
</feature>
<dbReference type="Proteomes" id="UP000887013">
    <property type="component" value="Unassembled WGS sequence"/>
</dbReference>
<evidence type="ECO:0000256" key="2">
    <source>
        <dbReference type="SAM" id="Phobius"/>
    </source>
</evidence>